<feature type="repeat" description="PPR" evidence="2">
    <location>
        <begin position="274"/>
        <end position="308"/>
    </location>
</feature>
<dbReference type="InterPro" id="IPR011990">
    <property type="entry name" value="TPR-like_helical_dom_sf"/>
</dbReference>
<dbReference type="FunFam" id="1.25.40.10:FF:000073">
    <property type="entry name" value="Pentatricopeptide repeat-containing protein chloroplastic"/>
    <property type="match status" value="1"/>
</dbReference>
<dbReference type="Pfam" id="PF13041">
    <property type="entry name" value="PPR_2"/>
    <property type="match status" value="3"/>
</dbReference>
<dbReference type="Gene3D" id="1.25.40.10">
    <property type="entry name" value="Tetratricopeptide repeat domain"/>
    <property type="match status" value="5"/>
</dbReference>
<sequence length="543" mass="61007">MLHSSKSQLPELGRRLFHRFELLESNRCTSITVSSSCFTTSKLDTNRRLGELFKSCKAEEARQVFDEMPERDAFSWNTLVVGYANLGRLNEAREILNETPYKSSITWNSLISGYSQHGRDNEAFELLWKMQRDGFKPTSFTVGSVLGMCSKLDMYAKCNCIIESEYVFEMVPNKSSCALWTAMLTGCSRNGCEIKAMECFRSMLMEGIEHNQFTHPCILTSCAAVLALYFGKQVHGCILKWDNMFVESALVDMYAKCRDLDSAREVLENEDSDNSNSWNSMIVGCVREGLEEEALSLFKRMHTRNIRVDDYTFPSILNCFASKLGTKSAAFVHSLVMKGGFENYNVVCNALVDMHAKQGNIDCALKVFNAMPNKDVISWTSLVTGYTHNGLYDEALGLFCDMRKSGIFADEYVASSILSACAELTILVFGQQLHAVFTKSSLGSCQLADNSLVNMYAKCGCIEDASRIFDNMQVHELITWTSLIVGYSRNGQGKQSVRLYEEMAASVQLLLYVCRCLKNLKCVTPLYTRTTLIPIIVLPLPCT</sequence>
<protein>
    <recommendedName>
        <fullName evidence="5">Pentatricopeptide repeat-containing protein</fullName>
    </recommendedName>
</protein>
<keyword evidence="4" id="KW-1185">Reference proteome</keyword>
<evidence type="ECO:0000313" key="4">
    <source>
        <dbReference type="Proteomes" id="UP001279734"/>
    </source>
</evidence>
<dbReference type="AlphaFoldDB" id="A0AAD3P654"/>
<dbReference type="EMBL" id="BSYO01000002">
    <property type="protein sequence ID" value="GMH00536.1"/>
    <property type="molecule type" value="Genomic_DNA"/>
</dbReference>
<gene>
    <name evidence="3" type="ORF">Nepgr_002375</name>
</gene>
<feature type="repeat" description="PPR" evidence="2">
    <location>
        <begin position="476"/>
        <end position="506"/>
    </location>
</feature>
<evidence type="ECO:0000313" key="3">
    <source>
        <dbReference type="EMBL" id="GMH00536.1"/>
    </source>
</evidence>
<keyword evidence="1" id="KW-0677">Repeat</keyword>
<dbReference type="NCBIfam" id="TIGR00756">
    <property type="entry name" value="PPR"/>
    <property type="match status" value="7"/>
</dbReference>
<dbReference type="GO" id="GO:0009451">
    <property type="term" value="P:RNA modification"/>
    <property type="evidence" value="ECO:0007669"/>
    <property type="project" value="InterPro"/>
</dbReference>
<reference evidence="3" key="1">
    <citation type="submission" date="2023-05" db="EMBL/GenBank/DDBJ databases">
        <title>Nepenthes gracilis genome sequencing.</title>
        <authorList>
            <person name="Fukushima K."/>
        </authorList>
    </citation>
    <scope>NUCLEOTIDE SEQUENCE</scope>
    <source>
        <strain evidence="3">SING2019-196</strain>
    </source>
</reference>
<dbReference type="InterPro" id="IPR002885">
    <property type="entry name" value="PPR_rpt"/>
</dbReference>
<evidence type="ECO:0008006" key="5">
    <source>
        <dbReference type="Google" id="ProtNLM"/>
    </source>
</evidence>
<comment type="caution">
    <text evidence="3">The sequence shown here is derived from an EMBL/GenBank/DDBJ whole genome shotgun (WGS) entry which is preliminary data.</text>
</comment>
<name>A0AAD3P654_NEPGR</name>
<feature type="repeat" description="PPR" evidence="2">
    <location>
        <begin position="72"/>
        <end position="102"/>
    </location>
</feature>
<feature type="repeat" description="PPR" evidence="2">
    <location>
        <begin position="176"/>
        <end position="210"/>
    </location>
</feature>
<dbReference type="FunFam" id="1.25.40.10:FF:000452">
    <property type="entry name" value="pentatricopeptide repeat-containing protein At2g03880, mitochondrial"/>
    <property type="match status" value="1"/>
</dbReference>
<organism evidence="3 4">
    <name type="scientific">Nepenthes gracilis</name>
    <name type="common">Slender pitcher plant</name>
    <dbReference type="NCBI Taxonomy" id="150966"/>
    <lineage>
        <taxon>Eukaryota</taxon>
        <taxon>Viridiplantae</taxon>
        <taxon>Streptophyta</taxon>
        <taxon>Embryophyta</taxon>
        <taxon>Tracheophyta</taxon>
        <taxon>Spermatophyta</taxon>
        <taxon>Magnoliopsida</taxon>
        <taxon>eudicotyledons</taxon>
        <taxon>Gunneridae</taxon>
        <taxon>Pentapetalae</taxon>
        <taxon>Caryophyllales</taxon>
        <taxon>Nepenthaceae</taxon>
        <taxon>Nepenthes</taxon>
    </lineage>
</organism>
<dbReference type="GO" id="GO:0003723">
    <property type="term" value="F:RNA binding"/>
    <property type="evidence" value="ECO:0007669"/>
    <property type="project" value="InterPro"/>
</dbReference>
<dbReference type="InterPro" id="IPR046960">
    <property type="entry name" value="PPR_At4g14850-like_plant"/>
</dbReference>
<dbReference type="Proteomes" id="UP001279734">
    <property type="component" value="Unassembled WGS sequence"/>
</dbReference>
<evidence type="ECO:0000256" key="1">
    <source>
        <dbReference type="ARBA" id="ARBA00022737"/>
    </source>
</evidence>
<dbReference type="PANTHER" id="PTHR47926">
    <property type="entry name" value="PENTATRICOPEPTIDE REPEAT-CONTAINING PROTEIN"/>
    <property type="match status" value="1"/>
</dbReference>
<feature type="repeat" description="PPR" evidence="2">
    <location>
        <begin position="103"/>
        <end position="137"/>
    </location>
</feature>
<evidence type="ECO:0000256" key="2">
    <source>
        <dbReference type="PROSITE-ProRule" id="PRU00708"/>
    </source>
</evidence>
<feature type="repeat" description="PPR" evidence="2">
    <location>
        <begin position="375"/>
        <end position="409"/>
    </location>
</feature>
<dbReference type="Pfam" id="PF01535">
    <property type="entry name" value="PPR"/>
    <property type="match status" value="4"/>
</dbReference>
<dbReference type="PROSITE" id="PS51375">
    <property type="entry name" value="PPR"/>
    <property type="match status" value="6"/>
</dbReference>
<dbReference type="PANTHER" id="PTHR47926:SF517">
    <property type="entry name" value="TETRATRICOPEPTIDE REPEAT-LIKE SUPERFAMILY PROTEIN"/>
    <property type="match status" value="1"/>
</dbReference>
<proteinExistence type="predicted"/>
<accession>A0AAD3P654</accession>